<dbReference type="AlphaFoldDB" id="A0A2M8LDK3"/>
<comment type="similarity">
    <text evidence="1">Belongs to the vitamin uptake transporter (VUT/ECF) (TC 2.A.88) family. Q precursor transporter subfamily.</text>
</comment>
<name>A0A2M8LDK3_9BACT</name>
<comment type="caution">
    <text evidence="2">The sequence shown here is derived from an EMBL/GenBank/DDBJ whole genome shotgun (WGS) entry which is preliminary data.</text>
</comment>
<feature type="transmembrane region" description="Helical" evidence="1">
    <location>
        <begin position="65"/>
        <end position="86"/>
    </location>
</feature>
<reference evidence="2 3" key="1">
    <citation type="submission" date="2017-09" db="EMBL/GenBank/DDBJ databases">
        <title>Depth-based differentiation of microbial function through sediment-hosted aquifers and enrichment of novel symbionts in the deep terrestrial subsurface.</title>
        <authorList>
            <person name="Probst A.J."/>
            <person name="Ladd B."/>
            <person name="Jarett J.K."/>
            <person name="Geller-Mcgrath D.E."/>
            <person name="Sieber C.M."/>
            <person name="Emerson J.B."/>
            <person name="Anantharaman K."/>
            <person name="Thomas B.C."/>
            <person name="Malmstrom R."/>
            <person name="Stieglmeier M."/>
            <person name="Klingl A."/>
            <person name="Woyke T."/>
            <person name="Ryan C.M."/>
            <person name="Banfield J.F."/>
        </authorList>
    </citation>
    <scope>NUCLEOTIDE SEQUENCE [LARGE SCALE GENOMIC DNA]</scope>
    <source>
        <strain evidence="2">CG10_big_fil_rev_8_21_14_0_10_48_11</strain>
    </source>
</reference>
<keyword evidence="1" id="KW-0812">Transmembrane</keyword>
<dbReference type="Proteomes" id="UP000231152">
    <property type="component" value="Unassembled WGS sequence"/>
</dbReference>
<sequence>MQMPRKLVILLAIFVALVIGMNVLGSKIMAILGISVSVGIFMSPLTFLITDIVEDVYGPKMSREFVMAGAVALGLTFIYTAVFVALPPHERYPYNDQYRLIFGSSLRIMVASFVAFLLAQFHDVWAFALIKKLTGGKALWLRNNVSTIISQAIDTLVFMYLAFYQAAQKFTALFVLGLALPYYGFKVAFALLDTPLVYLGVRWLKSKEEKVV</sequence>
<proteinExistence type="inferred from homology"/>
<dbReference type="InterPro" id="IPR003744">
    <property type="entry name" value="YhhQ"/>
</dbReference>
<keyword evidence="1" id="KW-0813">Transport</keyword>
<dbReference type="HAMAP" id="MF_02088">
    <property type="entry name" value="Q_prec_transport"/>
    <property type="match status" value="1"/>
</dbReference>
<comment type="function">
    <text evidence="1">Involved in the import of queuosine (Q) precursors, required for Q precursor salvage.</text>
</comment>
<accession>A0A2M8LDK3</accession>
<keyword evidence="1" id="KW-1133">Transmembrane helix</keyword>
<keyword evidence="1" id="KW-0472">Membrane</keyword>
<dbReference type="NCBIfam" id="TIGR00697">
    <property type="entry name" value="queuosine precursor transporter"/>
    <property type="match status" value="1"/>
</dbReference>
<dbReference type="PANTHER" id="PTHR34300:SF2">
    <property type="entry name" value="QUEUOSINE PRECURSOR TRANSPORTER-RELATED"/>
    <property type="match status" value="1"/>
</dbReference>
<evidence type="ECO:0000313" key="2">
    <source>
        <dbReference type="EMBL" id="PJE75505.1"/>
    </source>
</evidence>
<dbReference type="EMBL" id="PFET01000014">
    <property type="protein sequence ID" value="PJE75505.1"/>
    <property type="molecule type" value="Genomic_DNA"/>
</dbReference>
<organism evidence="2 3">
    <name type="scientific">Candidatus Uhrbacteria bacterium CG10_big_fil_rev_8_21_14_0_10_48_11</name>
    <dbReference type="NCBI Taxonomy" id="1975037"/>
    <lineage>
        <taxon>Bacteria</taxon>
        <taxon>Candidatus Uhriibacteriota</taxon>
    </lineage>
</organism>
<keyword evidence="1" id="KW-1003">Cell membrane</keyword>
<feature type="transmembrane region" description="Helical" evidence="1">
    <location>
        <begin position="98"/>
        <end position="119"/>
    </location>
</feature>
<gene>
    <name evidence="2" type="ORF">COV04_04345</name>
</gene>
<feature type="transmembrane region" description="Helical" evidence="1">
    <location>
        <begin position="140"/>
        <end position="163"/>
    </location>
</feature>
<dbReference type="GO" id="GO:0022857">
    <property type="term" value="F:transmembrane transporter activity"/>
    <property type="evidence" value="ECO:0007669"/>
    <property type="project" value="UniProtKB-UniRule"/>
</dbReference>
<evidence type="ECO:0000313" key="3">
    <source>
        <dbReference type="Proteomes" id="UP000231152"/>
    </source>
</evidence>
<dbReference type="GO" id="GO:0005886">
    <property type="term" value="C:plasma membrane"/>
    <property type="evidence" value="ECO:0007669"/>
    <property type="project" value="UniProtKB-SubCell"/>
</dbReference>
<comment type="subcellular location">
    <subcellularLocation>
        <location evidence="1">Cell membrane</location>
        <topology evidence="1">Multi-pass membrane protein</topology>
    </subcellularLocation>
</comment>
<evidence type="ECO:0000256" key="1">
    <source>
        <dbReference type="HAMAP-Rule" id="MF_02088"/>
    </source>
</evidence>
<protein>
    <recommendedName>
        <fullName evidence="1">Probable queuosine precursor transporter</fullName>
        <shortName evidence="1">Q precursor transporter</shortName>
    </recommendedName>
</protein>
<dbReference type="PANTHER" id="PTHR34300">
    <property type="entry name" value="QUEUOSINE PRECURSOR TRANSPORTER-RELATED"/>
    <property type="match status" value="1"/>
</dbReference>
<dbReference type="Pfam" id="PF02592">
    <property type="entry name" value="Vut_1"/>
    <property type="match status" value="1"/>
</dbReference>
<feature type="transmembrane region" description="Helical" evidence="1">
    <location>
        <begin position="30"/>
        <end position="53"/>
    </location>
</feature>